<keyword evidence="2" id="KW-0408">Iron</keyword>
<dbReference type="InterPro" id="IPR017896">
    <property type="entry name" value="4Fe4S_Fe-S-bd"/>
</dbReference>
<accession>A0ABU3LKY2</accession>
<dbReference type="PANTHER" id="PTHR40447">
    <property type="entry name" value="ANAEROBIC SULFITE REDUCTASE SUBUNIT A"/>
    <property type="match status" value="1"/>
</dbReference>
<evidence type="ECO:0000256" key="2">
    <source>
        <dbReference type="ARBA" id="ARBA00023004"/>
    </source>
</evidence>
<proteinExistence type="predicted"/>
<protein>
    <submittedName>
        <fullName evidence="5">4Fe-4S dicluster domain-containing protein</fullName>
    </submittedName>
</protein>
<dbReference type="PROSITE" id="PS51379">
    <property type="entry name" value="4FE4S_FER_2"/>
    <property type="match status" value="2"/>
</dbReference>
<evidence type="ECO:0000313" key="6">
    <source>
        <dbReference type="Proteomes" id="UP001257948"/>
    </source>
</evidence>
<gene>
    <name evidence="5" type="ORF">RQC66_04050</name>
</gene>
<reference evidence="6" key="1">
    <citation type="submission" date="2023-07" db="EMBL/GenBank/DDBJ databases">
        <title>Draft genome sequence of the endophytic actinobacterium Streptomyces justiciae WPN32, a potential antibiotic producer.</title>
        <authorList>
            <person name="Yasawong M."/>
            <person name="Pana W."/>
            <person name="Ganta P."/>
            <person name="Santapan N."/>
            <person name="Songngamsuk T."/>
            <person name="Phatcharaharikarn M."/>
            <person name="Kerdtoob S."/>
            <person name="Nantapong N."/>
        </authorList>
    </citation>
    <scope>NUCLEOTIDE SEQUENCE [LARGE SCALE GENOMIC DNA]</scope>
    <source>
        <strain evidence="6">WPN32</strain>
    </source>
</reference>
<evidence type="ECO:0000313" key="5">
    <source>
        <dbReference type="EMBL" id="MDT7839897.1"/>
    </source>
</evidence>
<keyword evidence="1" id="KW-0479">Metal-binding</keyword>
<dbReference type="PANTHER" id="PTHR40447:SF1">
    <property type="entry name" value="ANAEROBIC SULFITE REDUCTASE SUBUNIT A"/>
    <property type="match status" value="1"/>
</dbReference>
<dbReference type="Proteomes" id="UP001257948">
    <property type="component" value="Unassembled WGS sequence"/>
</dbReference>
<feature type="domain" description="4Fe-4S ferredoxin-type" evidence="4">
    <location>
        <begin position="252"/>
        <end position="283"/>
    </location>
</feature>
<dbReference type="EMBL" id="JAVTLL010000002">
    <property type="protein sequence ID" value="MDT7839897.1"/>
    <property type="molecule type" value="Genomic_DNA"/>
</dbReference>
<evidence type="ECO:0000259" key="4">
    <source>
        <dbReference type="PROSITE" id="PS51379"/>
    </source>
</evidence>
<name>A0ABU3LKY2_9ACTN</name>
<evidence type="ECO:0000256" key="3">
    <source>
        <dbReference type="ARBA" id="ARBA00023014"/>
    </source>
</evidence>
<keyword evidence="3" id="KW-0411">Iron-sulfur</keyword>
<dbReference type="RefSeq" id="WP_314198020.1">
    <property type="nucleotide sequence ID" value="NZ_JAVTLL010000002.1"/>
</dbReference>
<dbReference type="InterPro" id="IPR017900">
    <property type="entry name" value="4Fe4S_Fe_S_CS"/>
</dbReference>
<feature type="domain" description="4Fe-4S ferredoxin-type" evidence="4">
    <location>
        <begin position="333"/>
        <end position="361"/>
    </location>
</feature>
<keyword evidence="6" id="KW-1185">Reference proteome</keyword>
<dbReference type="Pfam" id="PF17179">
    <property type="entry name" value="Fer4_22"/>
    <property type="match status" value="1"/>
</dbReference>
<comment type="caution">
    <text evidence="5">The sequence shown here is derived from an EMBL/GenBank/DDBJ whole genome shotgun (WGS) entry which is preliminary data.</text>
</comment>
<organism evidence="5 6">
    <name type="scientific">Streptomyces justiciae</name>
    <dbReference type="NCBI Taxonomy" id="2780140"/>
    <lineage>
        <taxon>Bacteria</taxon>
        <taxon>Bacillati</taxon>
        <taxon>Actinomycetota</taxon>
        <taxon>Actinomycetes</taxon>
        <taxon>Kitasatosporales</taxon>
        <taxon>Streptomycetaceae</taxon>
        <taxon>Streptomyces</taxon>
    </lineage>
</organism>
<dbReference type="SUPFAM" id="SSF46548">
    <property type="entry name" value="alpha-helical ferredoxin"/>
    <property type="match status" value="1"/>
</dbReference>
<dbReference type="PROSITE" id="PS00198">
    <property type="entry name" value="4FE4S_FER_1"/>
    <property type="match status" value="2"/>
</dbReference>
<sequence>MSVTAAPAMIDRAGLNALVAALVAQGRTVVGPTVRDGAIVLAELDSAEALPFGWGVELDAGRYRLVRRDDGAAFAHSAGPQSWKNFLHPARERLWSAERTPEGDVSFTAEEPVVPSYAFLGVRPCDLRAIAIQDRVLTGGRHTDSGYAGRRERALLIAVECTEPGATCFCVSTGGGPAADPGYDLALTEIDGRFLVRAGSDEGAALLARVPHRDAGPDAEKTARDAVDAARERMGRALPPVDLRTLMGSSLAAERWDDVAARCMTCGNCTMVCPTCFCTTTEEVTDLTGDHTERWQRWDSCFDLDFSYLHGGPVRSSPPSRYRQWLTHKLGTWHDQFGTSGCVGCGRCIAWCPAGIDITEEVAALDTERTARGTETD</sequence>
<evidence type="ECO:0000256" key="1">
    <source>
        <dbReference type="ARBA" id="ARBA00022723"/>
    </source>
</evidence>